<keyword evidence="14" id="KW-0539">Nucleus</keyword>
<dbReference type="GO" id="GO:0005846">
    <property type="term" value="C:nuclear cap binding complex"/>
    <property type="evidence" value="ECO:0007669"/>
    <property type="project" value="InterPro"/>
</dbReference>
<dbReference type="Gene3D" id="1.25.40.180">
    <property type="match status" value="4"/>
</dbReference>
<evidence type="ECO:0000256" key="11">
    <source>
        <dbReference type="ARBA" id="ARBA00023158"/>
    </source>
</evidence>
<dbReference type="GO" id="GO:0000339">
    <property type="term" value="F:RNA cap binding"/>
    <property type="evidence" value="ECO:0007669"/>
    <property type="project" value="InterPro"/>
</dbReference>
<dbReference type="GO" id="GO:0050684">
    <property type="term" value="P:regulation of mRNA processing"/>
    <property type="evidence" value="ECO:0007669"/>
    <property type="project" value="TreeGrafter"/>
</dbReference>
<evidence type="ECO:0000256" key="9">
    <source>
        <dbReference type="ARBA" id="ARBA00023042"/>
    </source>
</evidence>
<dbReference type="GO" id="GO:0000184">
    <property type="term" value="P:nuclear-transcribed mRNA catabolic process, nonsense-mediated decay"/>
    <property type="evidence" value="ECO:0007669"/>
    <property type="project" value="UniProtKB-KW"/>
</dbReference>
<feature type="domain" description="MIF4G" evidence="16">
    <location>
        <begin position="15"/>
        <end position="227"/>
    </location>
</feature>
<dbReference type="PANTHER" id="PTHR12412">
    <property type="entry name" value="CAP BINDING PROTEIN"/>
    <property type="match status" value="1"/>
</dbReference>
<keyword evidence="10" id="KW-0175">Coiled coil</keyword>
<sequence length="747" mass="86735">YLKKKRRTSEPSEIEERLESLICRVGEKSNSSLESNLEGLAGVLEADLPNYKSKILRILCTVARLLPEKLTVYTTLVGLLNARNYNFGGEFVEAMIRQLKECLKVNMYNEAVHLVRFLSDLVNCHVIAAPSMVAMFENFVSVTQEEDVPQVRCDWYMFAFLSSLPWVGKELYEKKDAEMDRLLSQTESYLKRRQKIHVPMLQVWTADKPHPQEEYLDCLWSQIQKLKKDRWQERHILRPYLAFDSVLCEALQHNLPPFTPPPHTEDSVYPMPRVIFRMFDYTDDPEGPVMPGSHSVERFVIEENLHCIIKSHWKERKTCAAQLLSYPGNNKIPLNYHIVEVIFAELFQLPSPPHIEVMYTTLLIELCKLQPGSLPQVRSSTENQAKKRLKRLNAFAKSHCILSFDRSDCLTQDLEKPKPKFVREVLEKCMRLSYHQRIIDIVPASFSVLSPANPVCIYKYGDESNRSLPGYTVALCLTIAIKNKASNDEIFSILKDVPNPNQDDDDGEGFTFNPLKIEVFVQTLLHLAAKSFSHSFSALAKFVCIVFHKIQMIAVLVDKMIRTQIVDCAAVANWIFSSELAHDFTRFYIWEILHSTIRKMNKHVLKIHKELEETKARLARQHKRRDSDDDDDDDDRSTDREDGPLEEQIERLQEKVESAQSEQKNLFLVIFQRFIMLLTEHLVRCETGGIDVFTPWYKSCIERLQQIFLQHHQIIQQYMVTLENLLFTAELDHHILAVFQQFCALQA</sequence>
<dbReference type="GO" id="GO:0005737">
    <property type="term" value="C:cytoplasm"/>
    <property type="evidence" value="ECO:0007669"/>
    <property type="project" value="UniProtKB-SubCell"/>
</dbReference>
<organism evidence="17 18">
    <name type="scientific">Cyanistes caeruleus</name>
    <name type="common">Eurasian blue tit</name>
    <name type="synonym">Parus caeruleus</name>
    <dbReference type="NCBI Taxonomy" id="156563"/>
    <lineage>
        <taxon>Eukaryota</taxon>
        <taxon>Metazoa</taxon>
        <taxon>Chordata</taxon>
        <taxon>Craniata</taxon>
        <taxon>Vertebrata</taxon>
        <taxon>Euteleostomi</taxon>
        <taxon>Archelosauria</taxon>
        <taxon>Archosauria</taxon>
        <taxon>Dinosauria</taxon>
        <taxon>Saurischia</taxon>
        <taxon>Theropoda</taxon>
        <taxon>Coelurosauria</taxon>
        <taxon>Aves</taxon>
        <taxon>Neognathae</taxon>
        <taxon>Neoaves</taxon>
        <taxon>Telluraves</taxon>
        <taxon>Australaves</taxon>
        <taxon>Passeriformes</taxon>
        <taxon>Paridae</taxon>
        <taxon>Cyanistes</taxon>
    </lineage>
</organism>
<dbReference type="GO" id="GO:0005634">
    <property type="term" value="C:nucleus"/>
    <property type="evidence" value="ECO:0007669"/>
    <property type="project" value="UniProtKB-SubCell"/>
</dbReference>
<reference evidence="17" key="1">
    <citation type="submission" date="2025-08" db="UniProtKB">
        <authorList>
            <consortium name="Ensembl"/>
        </authorList>
    </citation>
    <scope>IDENTIFICATION</scope>
</reference>
<evidence type="ECO:0000256" key="6">
    <source>
        <dbReference type="ARBA" id="ARBA00022664"/>
    </source>
</evidence>
<keyword evidence="13" id="KW-0508">mRNA splicing</keyword>
<evidence type="ECO:0000256" key="10">
    <source>
        <dbReference type="ARBA" id="ARBA00023054"/>
    </source>
</evidence>
<dbReference type="SUPFAM" id="SSF48371">
    <property type="entry name" value="ARM repeat"/>
    <property type="match status" value="3"/>
</dbReference>
<evidence type="ECO:0000256" key="8">
    <source>
        <dbReference type="ARBA" id="ARBA00022845"/>
    </source>
</evidence>
<gene>
    <name evidence="17" type="primary">NCBP1</name>
</gene>
<dbReference type="Ensembl" id="ENSCCET00000023594.1">
    <property type="protein sequence ID" value="ENSCCEP00000015200.1"/>
    <property type="gene ID" value="ENSCCEG00000014349.1"/>
</dbReference>
<evidence type="ECO:0000256" key="2">
    <source>
        <dbReference type="ARBA" id="ARBA00004496"/>
    </source>
</evidence>
<evidence type="ECO:0000256" key="5">
    <source>
        <dbReference type="ARBA" id="ARBA00022490"/>
    </source>
</evidence>
<dbReference type="InterPro" id="IPR015174">
    <property type="entry name" value="MIF4G-like_typ-2"/>
</dbReference>
<keyword evidence="6" id="KW-0507">mRNA processing</keyword>
<keyword evidence="5" id="KW-0963">Cytoplasm</keyword>
<dbReference type="FunFam" id="1.25.40.180:FF:000021">
    <property type="entry name" value="Nuclear cap binding protein subunit 1"/>
    <property type="match status" value="1"/>
</dbReference>
<dbReference type="GO" id="GO:0006417">
    <property type="term" value="P:regulation of translation"/>
    <property type="evidence" value="ECO:0007669"/>
    <property type="project" value="UniProtKB-KW"/>
</dbReference>
<dbReference type="GO" id="GO:0031047">
    <property type="term" value="P:regulatory ncRNA-mediated gene silencing"/>
    <property type="evidence" value="ECO:0007669"/>
    <property type="project" value="UniProtKB-KW"/>
</dbReference>
<dbReference type="FunFam" id="1.25.40.180:FF:000010">
    <property type="entry name" value="Nuclear cap-binding protein subunit 1"/>
    <property type="match status" value="1"/>
</dbReference>
<dbReference type="GO" id="GO:0003729">
    <property type="term" value="F:mRNA binding"/>
    <property type="evidence" value="ECO:0007669"/>
    <property type="project" value="TreeGrafter"/>
</dbReference>
<keyword evidence="8" id="KW-0810">Translation regulation</keyword>
<proteinExistence type="inferred from homology"/>
<dbReference type="InterPro" id="IPR003890">
    <property type="entry name" value="MIF4G-like_typ-3"/>
</dbReference>
<dbReference type="GO" id="GO:0006370">
    <property type="term" value="P:7-methylguanosine mRNA capping"/>
    <property type="evidence" value="ECO:0007669"/>
    <property type="project" value="UniProtKB-KW"/>
</dbReference>
<reference evidence="17" key="2">
    <citation type="submission" date="2025-09" db="UniProtKB">
        <authorList>
            <consortium name="Ensembl"/>
        </authorList>
    </citation>
    <scope>IDENTIFICATION</scope>
</reference>
<keyword evidence="9" id="KW-0506">mRNA capping</keyword>
<dbReference type="InterPro" id="IPR016024">
    <property type="entry name" value="ARM-type_fold"/>
</dbReference>
<evidence type="ECO:0000256" key="1">
    <source>
        <dbReference type="ARBA" id="ARBA00004123"/>
    </source>
</evidence>
<feature type="region of interest" description="Disordered" evidence="15">
    <location>
        <begin position="618"/>
        <end position="647"/>
    </location>
</feature>
<dbReference type="Pfam" id="PF09090">
    <property type="entry name" value="MIF4G_like_2"/>
    <property type="match status" value="2"/>
</dbReference>
<evidence type="ECO:0000256" key="14">
    <source>
        <dbReference type="ARBA" id="ARBA00023242"/>
    </source>
</evidence>
<evidence type="ECO:0000313" key="17">
    <source>
        <dbReference type="Ensembl" id="ENSCCEP00000015200.1"/>
    </source>
</evidence>
<keyword evidence="7" id="KW-0509">mRNA transport</keyword>
<evidence type="ECO:0000256" key="7">
    <source>
        <dbReference type="ARBA" id="ARBA00022816"/>
    </source>
</evidence>
<evidence type="ECO:0000256" key="15">
    <source>
        <dbReference type="SAM" id="MobiDB-lite"/>
    </source>
</evidence>
<dbReference type="GO" id="GO:0008380">
    <property type="term" value="P:RNA splicing"/>
    <property type="evidence" value="ECO:0007669"/>
    <property type="project" value="UniProtKB-KW"/>
</dbReference>
<evidence type="ECO:0000259" key="16">
    <source>
        <dbReference type="SMART" id="SM00543"/>
    </source>
</evidence>
<protein>
    <submittedName>
        <fullName evidence="17">Nuclear cap binding protein subunit 1</fullName>
    </submittedName>
</protein>
<dbReference type="AlphaFoldDB" id="A0A8C0UXE3"/>
<dbReference type="Pfam" id="PF02854">
    <property type="entry name" value="MIF4G"/>
    <property type="match status" value="1"/>
</dbReference>
<evidence type="ECO:0000256" key="13">
    <source>
        <dbReference type="ARBA" id="ARBA00023187"/>
    </source>
</evidence>
<dbReference type="GO" id="GO:0006406">
    <property type="term" value="P:mRNA export from nucleus"/>
    <property type="evidence" value="ECO:0007669"/>
    <property type="project" value="InterPro"/>
</dbReference>
<dbReference type="PANTHER" id="PTHR12412:SF2">
    <property type="entry name" value="NUCLEAR CAP-BINDING PROTEIN SUBUNIT 1"/>
    <property type="match status" value="1"/>
</dbReference>
<evidence type="ECO:0000256" key="3">
    <source>
        <dbReference type="ARBA" id="ARBA00007413"/>
    </source>
</evidence>
<comment type="similarity">
    <text evidence="3">Belongs to the NCBP1 family.</text>
</comment>
<evidence type="ECO:0000256" key="12">
    <source>
        <dbReference type="ARBA" id="ARBA00023161"/>
    </source>
</evidence>
<evidence type="ECO:0000256" key="4">
    <source>
        <dbReference type="ARBA" id="ARBA00022448"/>
    </source>
</evidence>
<keyword evidence="18" id="KW-1185">Reference proteome</keyword>
<dbReference type="SMART" id="SM00543">
    <property type="entry name" value="MIF4G"/>
    <property type="match status" value="1"/>
</dbReference>
<keyword evidence="12" id="KW-0866">Nonsense-mediated mRNA decay</keyword>
<accession>A0A8C0UXE3</accession>
<name>A0A8C0UXE3_CYACU</name>
<keyword evidence="4" id="KW-0813">Transport</keyword>
<dbReference type="Proteomes" id="UP000694410">
    <property type="component" value="Unplaced"/>
</dbReference>
<dbReference type="InterPro" id="IPR027159">
    <property type="entry name" value="CBP80"/>
</dbReference>
<feature type="compositionally biased region" description="Basic and acidic residues" evidence="15">
    <location>
        <begin position="637"/>
        <end position="647"/>
    </location>
</feature>
<comment type="subcellular location">
    <subcellularLocation>
        <location evidence="2">Cytoplasm</location>
    </subcellularLocation>
    <subcellularLocation>
        <location evidence="1">Nucleus</location>
    </subcellularLocation>
</comment>
<keyword evidence="11" id="KW-0943">RNA-mediated gene silencing</keyword>
<evidence type="ECO:0000313" key="18">
    <source>
        <dbReference type="Proteomes" id="UP000694410"/>
    </source>
</evidence>